<sequence>APPGEEERDIIFPASSSQIMIWSYLHHVFTRLPQATITDLPHKPKSIEFRSIEKDDQQETFDLGSSDNEDQQEFPIYNVLAPKKKRTVYIWACCCCPTSGMKVSTVDCPGCGTPRCPYCRVEKKTIRG</sequence>
<evidence type="ECO:0000313" key="1">
    <source>
        <dbReference type="EMBL" id="CAG1967868.1"/>
    </source>
</evidence>
<name>A0A8H3KPW0_GIBZA</name>
<feature type="non-terminal residue" evidence="1">
    <location>
        <position position="1"/>
    </location>
</feature>
<dbReference type="EMBL" id="CAJPIJ010000076">
    <property type="protein sequence ID" value="CAG1967868.1"/>
    <property type="molecule type" value="Genomic_DNA"/>
</dbReference>
<dbReference type="AlphaFoldDB" id="A0A8H3KPW0"/>
<proteinExistence type="predicted"/>
<reference evidence="1" key="1">
    <citation type="submission" date="2021-03" db="EMBL/GenBank/DDBJ databases">
        <authorList>
            <person name="Alouane T."/>
            <person name="Langin T."/>
            <person name="Bonhomme L."/>
        </authorList>
    </citation>
    <scope>NUCLEOTIDE SEQUENCE</scope>
    <source>
        <strain evidence="1">MDC_Fg202</strain>
    </source>
</reference>
<evidence type="ECO:0000313" key="2">
    <source>
        <dbReference type="Proteomes" id="UP000746612"/>
    </source>
</evidence>
<accession>A0A8H3KPW0</accession>
<protein>
    <submittedName>
        <fullName evidence="1">Uncharacterized protein</fullName>
    </submittedName>
</protein>
<organism evidence="1 2">
    <name type="scientific">Gibberella zeae</name>
    <name type="common">Wheat head blight fungus</name>
    <name type="synonym">Fusarium graminearum</name>
    <dbReference type="NCBI Taxonomy" id="5518"/>
    <lineage>
        <taxon>Eukaryota</taxon>
        <taxon>Fungi</taxon>
        <taxon>Dikarya</taxon>
        <taxon>Ascomycota</taxon>
        <taxon>Pezizomycotina</taxon>
        <taxon>Sordariomycetes</taxon>
        <taxon>Hypocreomycetidae</taxon>
        <taxon>Hypocreales</taxon>
        <taxon>Nectriaceae</taxon>
        <taxon>Fusarium</taxon>
    </lineage>
</organism>
<gene>
    <name evidence="1" type="ORF">MDCFG202_LOCUS50922</name>
</gene>
<comment type="caution">
    <text evidence="1">The sequence shown here is derived from an EMBL/GenBank/DDBJ whole genome shotgun (WGS) entry which is preliminary data.</text>
</comment>
<dbReference type="Proteomes" id="UP000746612">
    <property type="component" value="Unassembled WGS sequence"/>
</dbReference>